<dbReference type="GO" id="GO:0071949">
    <property type="term" value="F:FAD binding"/>
    <property type="evidence" value="ECO:0007669"/>
    <property type="project" value="InterPro"/>
</dbReference>
<evidence type="ECO:0000313" key="4">
    <source>
        <dbReference type="EMBL" id="KAA2262687.1"/>
    </source>
</evidence>
<dbReference type="PANTHER" id="PTHR13789">
    <property type="entry name" value="MONOOXYGENASE"/>
    <property type="match status" value="1"/>
</dbReference>
<dbReference type="SUPFAM" id="SSF51905">
    <property type="entry name" value="FAD/NAD(P)-binding domain"/>
    <property type="match status" value="1"/>
</dbReference>
<dbReference type="OrthoDB" id="9782160at2"/>
<dbReference type="InterPro" id="IPR036188">
    <property type="entry name" value="FAD/NAD-bd_sf"/>
</dbReference>
<comment type="caution">
    <text evidence="4">The sequence shown here is derived from an EMBL/GenBank/DDBJ whole genome shotgun (WGS) entry which is preliminary data.</text>
</comment>
<reference evidence="4 5" key="2">
    <citation type="submission" date="2019-09" db="EMBL/GenBank/DDBJ databases">
        <authorList>
            <person name="Jin C."/>
        </authorList>
    </citation>
    <scope>NUCLEOTIDE SEQUENCE [LARGE SCALE GENOMIC DNA]</scope>
    <source>
        <strain evidence="4 5">AN110305</strain>
    </source>
</reference>
<reference evidence="4 5" key="1">
    <citation type="submission" date="2019-09" db="EMBL/GenBank/DDBJ databases">
        <title>Goodfellowia gen. nov., a new genus of the Pseudonocardineae related to Actinoalloteichus, containing Goodfellowia coeruleoviolacea gen. nov., comb. nov. gen. nov., comb. nov.</title>
        <authorList>
            <person name="Labeda D."/>
        </authorList>
    </citation>
    <scope>NUCLEOTIDE SEQUENCE [LARGE SCALE GENOMIC DNA]</scope>
    <source>
        <strain evidence="4 5">AN110305</strain>
    </source>
</reference>
<protein>
    <submittedName>
        <fullName evidence="4">FAD-dependent oxidoreductase</fullName>
    </submittedName>
</protein>
<evidence type="ECO:0000256" key="1">
    <source>
        <dbReference type="ARBA" id="ARBA00023002"/>
    </source>
</evidence>
<dbReference type="PANTHER" id="PTHR13789:SF309">
    <property type="entry name" value="PUTATIVE (AFU_ORTHOLOGUE AFUA_6G14510)-RELATED"/>
    <property type="match status" value="1"/>
</dbReference>
<evidence type="ECO:0000259" key="3">
    <source>
        <dbReference type="Pfam" id="PF01494"/>
    </source>
</evidence>
<keyword evidence="1" id="KW-0560">Oxidoreductase</keyword>
<sequence>MAAAQPEPASSLVIGAGVAGVASALALARAGRPVTVLERKPRDATPTSTGGWHLWSNAVRALQALGVAPEVTAAAAHLETTEYLTASGAALGQWPIGELGRGLGATDLGISRERLHQVLLAALTDLAGDDVVRYGQQVVAVRQRPDRVEAELADGQVLGADLLVGADGIRSRTRAAVFGHTTPRYAGYVQWQALIPDTDPHTGRRWLPDGVERVMFGRRCRAVAHQVGDGRLFWAGIVYGPPDWRADEHPKERLLAHLADFPAPIPAVIGATPERSINGHDIHDLPALRRWTDGRVVLIGDAAHAMTTNLSQGACLAIEDAVVLARCLDGPGSVPERLLAYQERRQPRAQPVARRSWRIAGMGGWRNPVAIALRNRVMTMTFNSVALRDHRKFVSTEI</sequence>
<gene>
    <name evidence="4" type="ORF">F0L68_12395</name>
</gene>
<proteinExistence type="predicted"/>
<evidence type="ECO:0000313" key="5">
    <source>
        <dbReference type="Proteomes" id="UP000323454"/>
    </source>
</evidence>
<dbReference type="EMBL" id="VUOB01000021">
    <property type="protein sequence ID" value="KAA2262687.1"/>
    <property type="molecule type" value="Genomic_DNA"/>
</dbReference>
<dbReference type="Proteomes" id="UP000323454">
    <property type="component" value="Unassembled WGS sequence"/>
</dbReference>
<dbReference type="InterPro" id="IPR002938">
    <property type="entry name" value="FAD-bd"/>
</dbReference>
<name>A0A5B2XFY0_9PSEU</name>
<dbReference type="Gene3D" id="3.50.50.60">
    <property type="entry name" value="FAD/NAD(P)-binding domain"/>
    <property type="match status" value="1"/>
</dbReference>
<accession>A0A5B2XFY0</accession>
<keyword evidence="2" id="KW-0503">Monooxygenase</keyword>
<evidence type="ECO:0000256" key="2">
    <source>
        <dbReference type="ARBA" id="ARBA00023033"/>
    </source>
</evidence>
<dbReference type="GO" id="GO:0004497">
    <property type="term" value="F:monooxygenase activity"/>
    <property type="evidence" value="ECO:0007669"/>
    <property type="project" value="UniProtKB-KW"/>
</dbReference>
<dbReference type="InterPro" id="IPR050493">
    <property type="entry name" value="FAD-dep_Monooxygenase_BioMet"/>
</dbReference>
<keyword evidence="5" id="KW-1185">Reference proteome</keyword>
<organism evidence="4 5">
    <name type="scientific">Solihabitans fulvus</name>
    <dbReference type="NCBI Taxonomy" id="1892852"/>
    <lineage>
        <taxon>Bacteria</taxon>
        <taxon>Bacillati</taxon>
        <taxon>Actinomycetota</taxon>
        <taxon>Actinomycetes</taxon>
        <taxon>Pseudonocardiales</taxon>
        <taxon>Pseudonocardiaceae</taxon>
        <taxon>Solihabitans</taxon>
    </lineage>
</organism>
<dbReference type="AlphaFoldDB" id="A0A5B2XFY0"/>
<dbReference type="Pfam" id="PF01494">
    <property type="entry name" value="FAD_binding_3"/>
    <property type="match status" value="1"/>
</dbReference>
<dbReference type="RefSeq" id="WP_149849666.1">
    <property type="nucleotide sequence ID" value="NZ_VUOB01000021.1"/>
</dbReference>
<feature type="domain" description="FAD-binding" evidence="3">
    <location>
        <begin position="12"/>
        <end position="356"/>
    </location>
</feature>
<dbReference type="PRINTS" id="PR00420">
    <property type="entry name" value="RNGMNOXGNASE"/>
</dbReference>